<accession>A0A5J5FX87</accession>
<dbReference type="Proteomes" id="UP000367750">
    <property type="component" value="Unassembled WGS sequence"/>
</dbReference>
<dbReference type="InterPro" id="IPR009057">
    <property type="entry name" value="Homeodomain-like_sf"/>
</dbReference>
<dbReference type="PANTHER" id="PTHR43280:SF2">
    <property type="entry name" value="HTH-TYPE TRANSCRIPTIONAL REGULATOR EXSA"/>
    <property type="match status" value="1"/>
</dbReference>
<keyword evidence="3" id="KW-0804">Transcription</keyword>
<dbReference type="RefSeq" id="WP_150459370.1">
    <property type="nucleotide sequence ID" value="NZ_VYKK01000027.1"/>
</dbReference>
<dbReference type="InterPro" id="IPR014710">
    <property type="entry name" value="RmlC-like_jellyroll"/>
</dbReference>
<feature type="domain" description="HTH araC/xylS-type" evidence="4">
    <location>
        <begin position="167"/>
        <end position="265"/>
    </location>
</feature>
<keyword evidence="1" id="KW-0805">Transcription regulation</keyword>
<evidence type="ECO:0000313" key="5">
    <source>
        <dbReference type="EMBL" id="KAA8998363.1"/>
    </source>
</evidence>
<evidence type="ECO:0000313" key="6">
    <source>
        <dbReference type="Proteomes" id="UP000367750"/>
    </source>
</evidence>
<dbReference type="AlphaFoldDB" id="A0A5J5FX87"/>
<dbReference type="PROSITE" id="PS01124">
    <property type="entry name" value="HTH_ARAC_FAMILY_2"/>
    <property type="match status" value="1"/>
</dbReference>
<keyword evidence="6" id="KW-1185">Reference proteome</keyword>
<keyword evidence="2" id="KW-0238">DNA-binding</keyword>
<evidence type="ECO:0000256" key="3">
    <source>
        <dbReference type="ARBA" id="ARBA00023163"/>
    </source>
</evidence>
<reference evidence="5 6" key="1">
    <citation type="submission" date="2019-09" db="EMBL/GenBank/DDBJ databases">
        <title>Bacillus ochoae sp. nov., Paenibacillus whitsoniae sp. nov., Paenibacillus spiritus sp. nov. Isolated from the Mars Exploration Rover during spacecraft assembly.</title>
        <authorList>
            <person name="Seuylemezian A."/>
            <person name="Vaishampayan P."/>
        </authorList>
    </citation>
    <scope>NUCLEOTIDE SEQUENCE [LARGE SCALE GENOMIC DNA]</scope>
    <source>
        <strain evidence="5 6">MER_111</strain>
    </source>
</reference>
<name>A0A5J5FX87_9BACL</name>
<gene>
    <name evidence="5" type="ORF">F4V43_16555</name>
</gene>
<dbReference type="InterPro" id="IPR003313">
    <property type="entry name" value="AraC-bd"/>
</dbReference>
<dbReference type="SMART" id="SM00342">
    <property type="entry name" value="HTH_ARAC"/>
    <property type="match status" value="1"/>
</dbReference>
<comment type="caution">
    <text evidence="5">The sequence shown here is derived from an EMBL/GenBank/DDBJ whole genome shotgun (WGS) entry which is preliminary data.</text>
</comment>
<evidence type="ECO:0000259" key="4">
    <source>
        <dbReference type="PROSITE" id="PS01124"/>
    </source>
</evidence>
<evidence type="ECO:0000256" key="2">
    <source>
        <dbReference type="ARBA" id="ARBA00023125"/>
    </source>
</evidence>
<sequence length="274" mass="31577">MKGYTIPVHGPVRLVMTGKFEASSEDWMHLSRVMTDYELIVVTEGTLYIGADGERHTVERGEYLLLPPKTEQYGWRTSKCAFYWLHFLEGEQAGDSGERIAIPEKKLLVSPDKLTVMMKQLQDSVRSYNEKHLNNYMASAILCELYNQTRSEPGGARPRPRQEQLFYDIQDYISYRRTENIRVSEVARHFGYNSKYLSELFAGLAGVPLKRYIIQQRMEAAKHLLTDTNASIGEIAARLHYSDAHHFMKAFKKNAGLTPSEFRGAFSRRILNRE</sequence>
<protein>
    <submittedName>
        <fullName evidence="5">AraC family transcriptional regulator</fullName>
    </submittedName>
</protein>
<dbReference type="Pfam" id="PF12833">
    <property type="entry name" value="HTH_18"/>
    <property type="match status" value="1"/>
</dbReference>
<dbReference type="InterPro" id="IPR018060">
    <property type="entry name" value="HTH_AraC"/>
</dbReference>
<dbReference type="InterPro" id="IPR037923">
    <property type="entry name" value="HTH-like"/>
</dbReference>
<dbReference type="PRINTS" id="PR00032">
    <property type="entry name" value="HTHARAC"/>
</dbReference>
<dbReference type="SUPFAM" id="SSF51215">
    <property type="entry name" value="Regulatory protein AraC"/>
    <property type="match status" value="1"/>
</dbReference>
<dbReference type="GO" id="GO:0043565">
    <property type="term" value="F:sequence-specific DNA binding"/>
    <property type="evidence" value="ECO:0007669"/>
    <property type="project" value="InterPro"/>
</dbReference>
<dbReference type="Gene3D" id="1.10.10.60">
    <property type="entry name" value="Homeodomain-like"/>
    <property type="match status" value="2"/>
</dbReference>
<proteinExistence type="predicted"/>
<dbReference type="InterPro" id="IPR020449">
    <property type="entry name" value="Tscrpt_reg_AraC-type_HTH"/>
</dbReference>
<dbReference type="GO" id="GO:0003700">
    <property type="term" value="F:DNA-binding transcription factor activity"/>
    <property type="evidence" value="ECO:0007669"/>
    <property type="project" value="InterPro"/>
</dbReference>
<evidence type="ECO:0000256" key="1">
    <source>
        <dbReference type="ARBA" id="ARBA00023015"/>
    </source>
</evidence>
<dbReference type="EMBL" id="VYKK01000027">
    <property type="protein sequence ID" value="KAA8998363.1"/>
    <property type="molecule type" value="Genomic_DNA"/>
</dbReference>
<dbReference type="OrthoDB" id="192171at2"/>
<dbReference type="Pfam" id="PF02311">
    <property type="entry name" value="AraC_binding"/>
    <property type="match status" value="1"/>
</dbReference>
<dbReference type="PANTHER" id="PTHR43280">
    <property type="entry name" value="ARAC-FAMILY TRANSCRIPTIONAL REGULATOR"/>
    <property type="match status" value="1"/>
</dbReference>
<dbReference type="SUPFAM" id="SSF46689">
    <property type="entry name" value="Homeodomain-like"/>
    <property type="match status" value="1"/>
</dbReference>
<dbReference type="Gene3D" id="2.60.120.10">
    <property type="entry name" value="Jelly Rolls"/>
    <property type="match status" value="1"/>
</dbReference>
<organism evidence="5 6">
    <name type="scientific">Paenibacillus spiritus</name>
    <dbReference type="NCBI Taxonomy" id="2496557"/>
    <lineage>
        <taxon>Bacteria</taxon>
        <taxon>Bacillati</taxon>
        <taxon>Bacillota</taxon>
        <taxon>Bacilli</taxon>
        <taxon>Bacillales</taxon>
        <taxon>Paenibacillaceae</taxon>
        <taxon>Paenibacillus</taxon>
    </lineage>
</organism>